<evidence type="ECO:0000313" key="1">
    <source>
        <dbReference type="EMBL" id="KAJ9051325.1"/>
    </source>
</evidence>
<proteinExistence type="predicted"/>
<sequence>MRYVGSIRNVNDAFVIAELAIRGHHPLETKRPNLPAIIPGSVFVYVKEEGVMERWVDGRSWAPSRFSRGFFVYHERRVSVERLLQRVGAQFYIRHNGSTLTKRVITIISPSGSTICVVAYSEDSQAGEQDVVSFAHSLGITDLHDQIIKYKYYKNTTRSNHAPSCIPSPMKRRHQPKQPWCHGHTN</sequence>
<dbReference type="EMBL" id="QTSX02007115">
    <property type="protein sequence ID" value="KAJ9051325.1"/>
    <property type="molecule type" value="Genomic_DNA"/>
</dbReference>
<protein>
    <submittedName>
        <fullName evidence="1">Global transcription regulator sge1</fullName>
    </submittedName>
</protein>
<gene>
    <name evidence="1" type="primary">sge1_3</name>
    <name evidence="1" type="ORF">DSO57_1005613</name>
</gene>
<organism evidence="1 2">
    <name type="scientific">Entomophthora muscae</name>
    <dbReference type="NCBI Taxonomy" id="34485"/>
    <lineage>
        <taxon>Eukaryota</taxon>
        <taxon>Fungi</taxon>
        <taxon>Fungi incertae sedis</taxon>
        <taxon>Zoopagomycota</taxon>
        <taxon>Entomophthoromycotina</taxon>
        <taxon>Entomophthoromycetes</taxon>
        <taxon>Entomophthorales</taxon>
        <taxon>Entomophthoraceae</taxon>
        <taxon>Entomophthora</taxon>
    </lineage>
</organism>
<comment type="caution">
    <text evidence="1">The sequence shown here is derived from an EMBL/GenBank/DDBJ whole genome shotgun (WGS) entry which is preliminary data.</text>
</comment>
<reference evidence="1" key="1">
    <citation type="submission" date="2022-04" db="EMBL/GenBank/DDBJ databases">
        <title>Genome of the entomopathogenic fungus Entomophthora muscae.</title>
        <authorList>
            <person name="Elya C."/>
            <person name="Lovett B.R."/>
            <person name="Lee E."/>
            <person name="Macias A.M."/>
            <person name="Hajek A.E."/>
            <person name="De Bivort B.L."/>
            <person name="Kasson M.T."/>
            <person name="De Fine Licht H.H."/>
            <person name="Stajich J.E."/>
        </authorList>
    </citation>
    <scope>NUCLEOTIDE SEQUENCE</scope>
    <source>
        <strain evidence="1">Berkeley</strain>
    </source>
</reference>
<dbReference type="Proteomes" id="UP001165960">
    <property type="component" value="Unassembled WGS sequence"/>
</dbReference>
<keyword evidence="2" id="KW-1185">Reference proteome</keyword>
<name>A0ACC2RMW8_9FUNG</name>
<evidence type="ECO:0000313" key="2">
    <source>
        <dbReference type="Proteomes" id="UP001165960"/>
    </source>
</evidence>
<accession>A0ACC2RMW8</accession>